<organism evidence="2 3">
    <name type="scientific">Legionella lytica</name>
    <dbReference type="NCBI Taxonomy" id="96232"/>
    <lineage>
        <taxon>Bacteria</taxon>
        <taxon>Pseudomonadati</taxon>
        <taxon>Pseudomonadota</taxon>
        <taxon>Gammaproteobacteria</taxon>
        <taxon>Legionellales</taxon>
        <taxon>Legionellaceae</taxon>
        <taxon>Legionella</taxon>
    </lineage>
</organism>
<comment type="caution">
    <text evidence="2">The sequence shown here is derived from an EMBL/GenBank/DDBJ whole genome shotgun (WGS) entry which is preliminary data.</text>
</comment>
<protein>
    <recommendedName>
        <fullName evidence="4">Coiled-coil protein</fullName>
    </recommendedName>
</protein>
<feature type="region of interest" description="Disordered" evidence="1">
    <location>
        <begin position="520"/>
        <end position="549"/>
    </location>
</feature>
<keyword evidence="3" id="KW-1185">Reference proteome</keyword>
<dbReference type="Proteomes" id="UP001615550">
    <property type="component" value="Unassembled WGS sequence"/>
</dbReference>
<evidence type="ECO:0000256" key="1">
    <source>
        <dbReference type="SAM" id="MobiDB-lite"/>
    </source>
</evidence>
<name>A0ABW8D6M3_9GAMM</name>
<sequence>MLSTSEAVNTLDEEKTRRIIELYLRARFKDGFNPAWLDTMDNYAPLAKALIFFDQLGNDNLILAAIGSSNKGTREDYNEQLLRLQEILEDVAPLTDDIPPIAQEFNEKKAILWSLELNQRLESRSLRDLHAQSRNLGIAEKLLNGELGKKEWLGEVDLERMLIKLGVKDRTHITRLDEDDIGMILHFERVKHGTSTAPYTIPLLINCGSNSLSSQGSHWTYAMVSVNPTTNTVSINYQDSMPLKGSEHTILTNALNYSDGAYSAFPHATQTVNTNSNGLQKDGWSCGYRALRGLITAPGFPVTGNVNQGVTWQRLTGAANNSTALCKVVYDELLDEVEIDPQYAEDMALAPSMLTSTSGKSHKIDSKFTQHYRELLEGKGSARLGASENFAEDYRKISILLGTIRVSTSRTTVLKELKQELNEVMTNKELSSDEKLFAILNVMGTKYSKILNSFRGSNSVLADYIKEFCDKQMGVVLDKDPLYRFKKEGLMSRLLDNQAGIKLEKGVTESLLPPIKKKALGTGVSHSAPTVRTTEPLEPRITPSEGSIDKKGARLNQTALREHEKDARLGTMFGLTQFCYGQKPSGVEPGFRAIDLNETFFKELSTILAKVPSEDDPYHLNQLGAVLDRAENLKRKQEIFAIYINTHTPKPYREGTKLNPGVQWLCDEIKKAVANNHSLQAWMYKLDYAEGQKERVKANKEAIREFVGTRLAGIFSEQNQKQELAWVNNNEGGAHALLACGWKNGLRELTDFLCNGKEPDYRGVLVEDKDAPLKHSMLIPGLAKNLIFGVAIGDRDGIGKNAQNKGFADGAFYGFDYGKPYEGDGVCDSLEDDFSFDDFYAKTPEFLRRETTVGVARHMMYRNYSVFYDTPLSERMVGLHLLRKMITGENPDEEVIKSYPGLRQELHRIQESPPTPKSLLRQLDLIRHDCSNPKTMALLEAQVMAVGSGKLSNFDLYFYKIKTDIMEMAVKSGMAYEELSGYIKFIDKMEAQAHTNNSRILKTFAQRVQLTRQELDLLDNLEKIYSPTSIMSSDGEVFLNRLRFEPQSKRIPFQLKHEENGTYTLSTTNKFIAKTVEKEFSLLHPSVTKGAVNYTLTEDQLNKLMAIADQKYHEKVEKELYHPTYKATVLKRVSAMINSDNTPETPKAEFGMKWGEDGHLSLRVEAKTVAQVKQIHKIFGVVVALNTPEILNISPRTLQVFKEKVDAIYVRDDYASRISTNSSVEDTGIELSSIMKKTSEPTSGSEKWKALHQKEHELTPTEQLMKRFETLINKTDVLAQIGDTLAEAHPDVVEQLMQYNDNTLSNEDNLKAIIQDRLGDIKEIPDELVITPTTPSGVRPGLQ</sequence>
<dbReference type="EMBL" id="JBGORX010000001">
    <property type="protein sequence ID" value="MFJ1267616.1"/>
    <property type="molecule type" value="Genomic_DNA"/>
</dbReference>
<evidence type="ECO:0000313" key="2">
    <source>
        <dbReference type="EMBL" id="MFJ1267616.1"/>
    </source>
</evidence>
<accession>A0ABW8D6M3</accession>
<reference evidence="2 3" key="1">
    <citation type="submission" date="2024-08" db="EMBL/GenBank/DDBJ databases">
        <title>Draft Genome Sequence of Legionella lytica strain DSB2004, Isolated From a Fire Sprinkler System.</title>
        <authorList>
            <person name="Everhart A.D."/>
            <person name="Kidane D.T."/>
            <person name="Farone A.L."/>
            <person name="Farone M.B."/>
        </authorList>
    </citation>
    <scope>NUCLEOTIDE SEQUENCE [LARGE SCALE GENOMIC DNA]</scope>
    <source>
        <strain evidence="2 3">DSB2004</strain>
    </source>
</reference>
<evidence type="ECO:0008006" key="4">
    <source>
        <dbReference type="Google" id="ProtNLM"/>
    </source>
</evidence>
<evidence type="ECO:0000313" key="3">
    <source>
        <dbReference type="Proteomes" id="UP001615550"/>
    </source>
</evidence>
<feature type="compositionally biased region" description="Polar residues" evidence="1">
    <location>
        <begin position="524"/>
        <end position="533"/>
    </location>
</feature>
<dbReference type="RefSeq" id="WP_400186329.1">
    <property type="nucleotide sequence ID" value="NZ_JBGORX010000001.1"/>
</dbReference>
<gene>
    <name evidence="2" type="ORF">ACD661_03475</name>
</gene>
<proteinExistence type="predicted"/>